<name>A0AAU9NAX3_9ASTR</name>
<sequence length="95" mass="10974">MAKFENSDCIWLWIIRSSRRIMTKEEEERCPLRTEEMGWTELIPCKCGYKAWMFTNETISLPLNFIYLVLTCLISCSNPLVLVVLPIQVSGVGIT</sequence>
<evidence type="ECO:0000313" key="2">
    <source>
        <dbReference type="EMBL" id="CAH1435506.1"/>
    </source>
</evidence>
<evidence type="ECO:0000313" key="3">
    <source>
        <dbReference type="Proteomes" id="UP001157418"/>
    </source>
</evidence>
<comment type="caution">
    <text evidence="2">The sequence shown here is derived from an EMBL/GenBank/DDBJ whole genome shotgun (WGS) entry which is preliminary data.</text>
</comment>
<dbReference type="Proteomes" id="UP001157418">
    <property type="component" value="Unassembled WGS sequence"/>
</dbReference>
<keyword evidence="1" id="KW-0812">Transmembrane</keyword>
<keyword evidence="3" id="KW-1185">Reference proteome</keyword>
<protein>
    <submittedName>
        <fullName evidence="2">Uncharacterized protein</fullName>
    </submittedName>
</protein>
<keyword evidence="1" id="KW-1133">Transmembrane helix</keyword>
<dbReference type="EMBL" id="CAKMRJ010004445">
    <property type="protein sequence ID" value="CAH1435506.1"/>
    <property type="molecule type" value="Genomic_DNA"/>
</dbReference>
<keyword evidence="1" id="KW-0472">Membrane</keyword>
<accession>A0AAU9NAX3</accession>
<reference evidence="2 3" key="1">
    <citation type="submission" date="2022-01" db="EMBL/GenBank/DDBJ databases">
        <authorList>
            <person name="Xiong W."/>
            <person name="Schranz E."/>
        </authorList>
    </citation>
    <scope>NUCLEOTIDE SEQUENCE [LARGE SCALE GENOMIC DNA]</scope>
</reference>
<feature type="transmembrane region" description="Helical" evidence="1">
    <location>
        <begin position="65"/>
        <end position="87"/>
    </location>
</feature>
<proteinExistence type="predicted"/>
<dbReference type="AlphaFoldDB" id="A0AAU9NAX3"/>
<evidence type="ECO:0000256" key="1">
    <source>
        <dbReference type="SAM" id="Phobius"/>
    </source>
</evidence>
<gene>
    <name evidence="2" type="ORF">LVIROSA_LOCUS21943</name>
</gene>
<organism evidence="2 3">
    <name type="scientific">Lactuca virosa</name>
    <dbReference type="NCBI Taxonomy" id="75947"/>
    <lineage>
        <taxon>Eukaryota</taxon>
        <taxon>Viridiplantae</taxon>
        <taxon>Streptophyta</taxon>
        <taxon>Embryophyta</taxon>
        <taxon>Tracheophyta</taxon>
        <taxon>Spermatophyta</taxon>
        <taxon>Magnoliopsida</taxon>
        <taxon>eudicotyledons</taxon>
        <taxon>Gunneridae</taxon>
        <taxon>Pentapetalae</taxon>
        <taxon>asterids</taxon>
        <taxon>campanulids</taxon>
        <taxon>Asterales</taxon>
        <taxon>Asteraceae</taxon>
        <taxon>Cichorioideae</taxon>
        <taxon>Cichorieae</taxon>
        <taxon>Lactucinae</taxon>
        <taxon>Lactuca</taxon>
    </lineage>
</organism>